<proteinExistence type="predicted"/>
<evidence type="ECO:0000313" key="2">
    <source>
        <dbReference type="EMBL" id="CEN50752.1"/>
    </source>
</evidence>
<reference evidence="3" key="1">
    <citation type="submission" date="2015-01" db="EMBL/GenBank/DDBJ databases">
        <authorList>
            <person name="MANFREDI Pablo"/>
        </authorList>
    </citation>
    <scope>NUCLEOTIDE SEQUENCE [LARGE SCALE GENOMIC DNA]</scope>
    <source>
        <strain evidence="3">Cc11</strain>
    </source>
</reference>
<dbReference type="AlphaFoldDB" id="A0A0B7IL89"/>
<keyword evidence="1" id="KW-0732">Signal</keyword>
<dbReference type="Proteomes" id="UP000039370">
    <property type="component" value="Unassembled WGS sequence"/>
</dbReference>
<sequence length="62" mass="7046">MKKNWIIRIGASVLLLIFSVLTACEPDDLCEHKVTTPRLILRLKDTDKPTKTKAAEKLIGLW</sequence>
<evidence type="ECO:0000256" key="1">
    <source>
        <dbReference type="SAM" id="SignalP"/>
    </source>
</evidence>
<feature type="signal peptide" evidence="1">
    <location>
        <begin position="1"/>
        <end position="23"/>
    </location>
</feature>
<dbReference type="EMBL" id="CDOK01000135">
    <property type="protein sequence ID" value="CEN50752.1"/>
    <property type="molecule type" value="Genomic_DNA"/>
</dbReference>
<name>A0A0B7IL89_9FLAO</name>
<accession>A0A0B7IL89</accession>
<evidence type="ECO:0000313" key="3">
    <source>
        <dbReference type="Proteomes" id="UP000039370"/>
    </source>
</evidence>
<protein>
    <submittedName>
        <fullName evidence="2">Uncharacterized protein</fullName>
    </submittedName>
</protein>
<gene>
    <name evidence="2" type="ORF">CCAN11_220002</name>
</gene>
<feature type="chain" id="PRO_5002116758" evidence="1">
    <location>
        <begin position="24"/>
        <end position="62"/>
    </location>
</feature>
<dbReference type="PROSITE" id="PS51257">
    <property type="entry name" value="PROKAR_LIPOPROTEIN"/>
    <property type="match status" value="1"/>
</dbReference>
<organism evidence="2 3">
    <name type="scientific">Capnocytophaga canimorsus</name>
    <dbReference type="NCBI Taxonomy" id="28188"/>
    <lineage>
        <taxon>Bacteria</taxon>
        <taxon>Pseudomonadati</taxon>
        <taxon>Bacteroidota</taxon>
        <taxon>Flavobacteriia</taxon>
        <taxon>Flavobacteriales</taxon>
        <taxon>Flavobacteriaceae</taxon>
        <taxon>Capnocytophaga</taxon>
    </lineage>
</organism>